<keyword evidence="3" id="KW-1185">Reference proteome</keyword>
<organism evidence="2 3">
    <name type="scientific">Obba rivulosa</name>
    <dbReference type="NCBI Taxonomy" id="1052685"/>
    <lineage>
        <taxon>Eukaryota</taxon>
        <taxon>Fungi</taxon>
        <taxon>Dikarya</taxon>
        <taxon>Basidiomycota</taxon>
        <taxon>Agaricomycotina</taxon>
        <taxon>Agaricomycetes</taxon>
        <taxon>Polyporales</taxon>
        <taxon>Gelatoporiaceae</taxon>
        <taxon>Obba</taxon>
    </lineage>
</organism>
<feature type="compositionally biased region" description="Low complexity" evidence="1">
    <location>
        <begin position="192"/>
        <end position="216"/>
    </location>
</feature>
<feature type="region of interest" description="Disordered" evidence="1">
    <location>
        <begin position="111"/>
        <end position="237"/>
    </location>
</feature>
<dbReference type="Proteomes" id="UP000250043">
    <property type="component" value="Unassembled WGS sequence"/>
</dbReference>
<reference evidence="2 3" key="1">
    <citation type="submission" date="2016-07" db="EMBL/GenBank/DDBJ databases">
        <title>Draft genome of the white-rot fungus Obba rivulosa 3A-2.</title>
        <authorList>
            <consortium name="DOE Joint Genome Institute"/>
            <person name="Miettinen O."/>
            <person name="Riley R."/>
            <person name="Acob R."/>
            <person name="Barry K."/>
            <person name="Cullen D."/>
            <person name="De Vries R."/>
            <person name="Hainaut M."/>
            <person name="Hatakka A."/>
            <person name="Henrissat B."/>
            <person name="Hilden K."/>
            <person name="Kuo R."/>
            <person name="Labutti K."/>
            <person name="Lipzen A."/>
            <person name="Makela M.R."/>
            <person name="Sandor L."/>
            <person name="Spatafora J.W."/>
            <person name="Grigoriev I.V."/>
            <person name="Hibbett D.S."/>
        </authorList>
    </citation>
    <scope>NUCLEOTIDE SEQUENCE [LARGE SCALE GENOMIC DNA]</scope>
    <source>
        <strain evidence="2 3">3A-2</strain>
    </source>
</reference>
<accession>A0A8E2DT70</accession>
<name>A0A8E2DT70_9APHY</name>
<proteinExistence type="predicted"/>
<evidence type="ECO:0000256" key="1">
    <source>
        <dbReference type="SAM" id="MobiDB-lite"/>
    </source>
</evidence>
<gene>
    <name evidence="2" type="ORF">OBBRIDRAFT_830920</name>
</gene>
<feature type="compositionally biased region" description="Polar residues" evidence="1">
    <location>
        <begin position="117"/>
        <end position="126"/>
    </location>
</feature>
<dbReference type="EMBL" id="KV722336">
    <property type="protein sequence ID" value="OCH95355.1"/>
    <property type="molecule type" value="Genomic_DNA"/>
</dbReference>
<evidence type="ECO:0000313" key="3">
    <source>
        <dbReference type="Proteomes" id="UP000250043"/>
    </source>
</evidence>
<sequence>MDSPLIEIIDSLDQRLDEVEFDEALERLGQIREKASSADPYMPSPDFRDAHVDLYGQPFPKWARKAAQQQVERGQEQAAEGLTFVKSAIDNGYLTALTVGSRRTVYQGGIKPGMTLHDTSSITPTMSSAVRKRRGRPRKNAAAAAPPRKSTSSSKPPVPKIPTAPKQPRSSGPVATRFSSRHESKYYWADGTPALSPAGSSTAPSSSSPASLAASAEEMDCGSSSDYASSDDEMHVE</sequence>
<feature type="compositionally biased region" description="Basic residues" evidence="1">
    <location>
        <begin position="130"/>
        <end position="139"/>
    </location>
</feature>
<dbReference type="AlphaFoldDB" id="A0A8E2DT70"/>
<feature type="compositionally biased region" description="Low complexity" evidence="1">
    <location>
        <begin position="140"/>
        <end position="155"/>
    </location>
</feature>
<protein>
    <submittedName>
        <fullName evidence="2">Uncharacterized protein</fullName>
    </submittedName>
</protein>
<evidence type="ECO:0000313" key="2">
    <source>
        <dbReference type="EMBL" id="OCH95355.1"/>
    </source>
</evidence>